<dbReference type="SUPFAM" id="SSF54292">
    <property type="entry name" value="2Fe-2S ferredoxin-like"/>
    <property type="match status" value="1"/>
</dbReference>
<dbReference type="GO" id="GO:0016491">
    <property type="term" value="F:oxidoreductase activity"/>
    <property type="evidence" value="ECO:0007669"/>
    <property type="project" value="UniProtKB-KW"/>
</dbReference>
<evidence type="ECO:0000259" key="6">
    <source>
        <dbReference type="PROSITE" id="PS51085"/>
    </source>
</evidence>
<dbReference type="InterPro" id="IPR012675">
    <property type="entry name" value="Beta-grasp_dom_sf"/>
</dbReference>
<dbReference type="Pfam" id="PF00111">
    <property type="entry name" value="Fer2"/>
    <property type="match status" value="1"/>
</dbReference>
<dbReference type="InterPro" id="IPR051452">
    <property type="entry name" value="Diverse_Oxidoreductases"/>
</dbReference>
<protein>
    <submittedName>
        <fullName evidence="7">(2Fe-2S)-binding protein</fullName>
    </submittedName>
</protein>
<dbReference type="PANTHER" id="PTHR44379">
    <property type="entry name" value="OXIDOREDUCTASE WITH IRON-SULFUR SUBUNIT"/>
    <property type="match status" value="1"/>
</dbReference>
<dbReference type="GO" id="GO:0051537">
    <property type="term" value="F:2 iron, 2 sulfur cluster binding"/>
    <property type="evidence" value="ECO:0007669"/>
    <property type="project" value="UniProtKB-KW"/>
</dbReference>
<keyword evidence="2" id="KW-0479">Metal-binding</keyword>
<keyword evidence="8" id="KW-1185">Reference proteome</keyword>
<dbReference type="InterPro" id="IPR001041">
    <property type="entry name" value="2Fe-2S_ferredoxin-type"/>
</dbReference>
<proteinExistence type="predicted"/>
<evidence type="ECO:0000256" key="5">
    <source>
        <dbReference type="ARBA" id="ARBA00023014"/>
    </source>
</evidence>
<dbReference type="Gene3D" id="3.10.20.30">
    <property type="match status" value="1"/>
</dbReference>
<reference evidence="7 8" key="1">
    <citation type="submission" date="2018-01" db="EMBL/GenBank/DDBJ databases">
        <title>Whole genome sequencing of Histamine producing bacteria.</title>
        <authorList>
            <person name="Butler K."/>
        </authorList>
    </citation>
    <scope>NUCLEOTIDE SEQUENCE [LARGE SCALE GENOMIC DNA]</scope>
    <source>
        <strain evidence="7 8">JCM 12947</strain>
    </source>
</reference>
<evidence type="ECO:0000313" key="7">
    <source>
        <dbReference type="EMBL" id="PSU45025.1"/>
    </source>
</evidence>
<dbReference type="InterPro" id="IPR036884">
    <property type="entry name" value="2Fe-2S-bd_dom_sf"/>
</dbReference>
<dbReference type="PROSITE" id="PS51085">
    <property type="entry name" value="2FE2S_FER_2"/>
    <property type="match status" value="1"/>
</dbReference>
<dbReference type="EMBL" id="PYMJ01000037">
    <property type="protein sequence ID" value="PSU45025.1"/>
    <property type="molecule type" value="Genomic_DNA"/>
</dbReference>
<dbReference type="InterPro" id="IPR002888">
    <property type="entry name" value="2Fe-2S-bd"/>
</dbReference>
<dbReference type="GO" id="GO:0046872">
    <property type="term" value="F:metal ion binding"/>
    <property type="evidence" value="ECO:0007669"/>
    <property type="project" value="UniProtKB-KW"/>
</dbReference>
<accession>A0A2T3J8F8</accession>
<gene>
    <name evidence="7" type="ORF">C9J12_24495</name>
</gene>
<dbReference type="Pfam" id="PF01799">
    <property type="entry name" value="Fer2_2"/>
    <property type="match status" value="1"/>
</dbReference>
<name>A0A2T3J8F8_9GAMM</name>
<dbReference type="InterPro" id="IPR006058">
    <property type="entry name" value="2Fe2S_fd_BS"/>
</dbReference>
<keyword evidence="5" id="KW-0411">Iron-sulfur</keyword>
<evidence type="ECO:0000256" key="2">
    <source>
        <dbReference type="ARBA" id="ARBA00022723"/>
    </source>
</evidence>
<organism evidence="7 8">
    <name type="scientific">Photobacterium frigidiphilum</name>
    <dbReference type="NCBI Taxonomy" id="264736"/>
    <lineage>
        <taxon>Bacteria</taxon>
        <taxon>Pseudomonadati</taxon>
        <taxon>Pseudomonadota</taxon>
        <taxon>Gammaproteobacteria</taxon>
        <taxon>Vibrionales</taxon>
        <taxon>Vibrionaceae</taxon>
        <taxon>Photobacterium</taxon>
    </lineage>
</organism>
<dbReference type="Gene3D" id="1.10.150.120">
    <property type="entry name" value="[2Fe-2S]-binding domain"/>
    <property type="match status" value="1"/>
</dbReference>
<dbReference type="FunFam" id="3.10.20.30:FF:000020">
    <property type="entry name" value="Xanthine dehydrogenase iron-sulfur subunit"/>
    <property type="match status" value="1"/>
</dbReference>
<dbReference type="Proteomes" id="UP000240987">
    <property type="component" value="Unassembled WGS sequence"/>
</dbReference>
<keyword evidence="3" id="KW-0560">Oxidoreductase</keyword>
<comment type="caution">
    <text evidence="7">The sequence shown here is derived from an EMBL/GenBank/DDBJ whole genome shotgun (WGS) entry which is preliminary data.</text>
</comment>
<feature type="domain" description="2Fe-2S ferredoxin-type" evidence="6">
    <location>
        <begin position="15"/>
        <end position="91"/>
    </location>
</feature>
<dbReference type="PANTHER" id="PTHR44379:SF8">
    <property type="entry name" value="XANTHINE DEHYDROGENASE IRON-SULFUR-BINDING SUBUNIT XDHC-RELATED"/>
    <property type="match status" value="1"/>
</dbReference>
<dbReference type="AlphaFoldDB" id="A0A2T3J8F8"/>
<dbReference type="InterPro" id="IPR036010">
    <property type="entry name" value="2Fe-2S_ferredoxin-like_sf"/>
</dbReference>
<keyword evidence="1" id="KW-0001">2Fe-2S</keyword>
<dbReference type="SUPFAM" id="SSF47741">
    <property type="entry name" value="CO dehydrogenase ISP C-domain like"/>
    <property type="match status" value="1"/>
</dbReference>
<dbReference type="OrthoDB" id="9775084at2"/>
<sequence length="172" mass="18374">MSDLQATSINQSETTPIRLTVNGKLHLLDVDGNTRLLDLVRNDLGHTGTKEGCSVGECGACTVIMNQEAVCSCMVLAAQCNGAEITTIEGVAEDPLANQLQQSFIEEGGVQCGFCTPGVLMSTKALLDKNTKPSDEEIMDALEGNLCRCTGYQPIMNSVKAVIVHNNNKKKD</sequence>
<evidence type="ECO:0000256" key="4">
    <source>
        <dbReference type="ARBA" id="ARBA00023004"/>
    </source>
</evidence>
<dbReference type="PROSITE" id="PS00197">
    <property type="entry name" value="2FE2S_FER_1"/>
    <property type="match status" value="1"/>
</dbReference>
<dbReference type="RefSeq" id="WP_107245105.1">
    <property type="nucleotide sequence ID" value="NZ_PYMJ01000037.1"/>
</dbReference>
<evidence type="ECO:0000256" key="1">
    <source>
        <dbReference type="ARBA" id="ARBA00022714"/>
    </source>
</evidence>
<evidence type="ECO:0000256" key="3">
    <source>
        <dbReference type="ARBA" id="ARBA00023002"/>
    </source>
</evidence>
<evidence type="ECO:0000313" key="8">
    <source>
        <dbReference type="Proteomes" id="UP000240987"/>
    </source>
</evidence>
<keyword evidence="4" id="KW-0408">Iron</keyword>